<dbReference type="AlphaFoldDB" id="A0A6A6Q3D4"/>
<evidence type="ECO:0000256" key="6">
    <source>
        <dbReference type="SAM" id="MobiDB-lite"/>
    </source>
</evidence>
<dbReference type="RefSeq" id="XP_033593120.1">
    <property type="nucleotide sequence ID" value="XM_033735898.1"/>
</dbReference>
<gene>
    <name evidence="9" type="ORF">BDY17DRAFT_315312</name>
</gene>
<dbReference type="FunFam" id="1.20.1250.20:FF:000082">
    <property type="entry name" value="MFS multidrug transporter, putative"/>
    <property type="match status" value="1"/>
</dbReference>
<accession>A0A6A6Q3D4</accession>
<feature type="transmembrane region" description="Helical" evidence="7">
    <location>
        <begin position="85"/>
        <end position="103"/>
    </location>
</feature>
<feature type="region of interest" description="Disordered" evidence="6">
    <location>
        <begin position="1"/>
        <end position="23"/>
    </location>
</feature>
<evidence type="ECO:0000256" key="5">
    <source>
        <dbReference type="ARBA" id="ARBA00023136"/>
    </source>
</evidence>
<dbReference type="InterPro" id="IPR011701">
    <property type="entry name" value="MFS"/>
</dbReference>
<dbReference type="SUPFAM" id="SSF103473">
    <property type="entry name" value="MFS general substrate transporter"/>
    <property type="match status" value="1"/>
</dbReference>
<feature type="transmembrane region" description="Helical" evidence="7">
    <location>
        <begin position="440"/>
        <end position="462"/>
    </location>
</feature>
<dbReference type="GO" id="GO:0000297">
    <property type="term" value="F:spermine transmembrane transporter activity"/>
    <property type="evidence" value="ECO:0007669"/>
    <property type="project" value="TreeGrafter"/>
</dbReference>
<dbReference type="GeneID" id="54476900"/>
<evidence type="ECO:0000313" key="9">
    <source>
        <dbReference type="EMBL" id="KAF2486551.1"/>
    </source>
</evidence>
<feature type="transmembrane region" description="Helical" evidence="7">
    <location>
        <begin position="197"/>
        <end position="217"/>
    </location>
</feature>
<evidence type="ECO:0000256" key="3">
    <source>
        <dbReference type="ARBA" id="ARBA00022692"/>
    </source>
</evidence>
<feature type="transmembrane region" description="Helical" evidence="7">
    <location>
        <begin position="172"/>
        <end position="191"/>
    </location>
</feature>
<dbReference type="Proteomes" id="UP000799767">
    <property type="component" value="Unassembled WGS sequence"/>
</dbReference>
<dbReference type="OrthoDB" id="3936150at2759"/>
<dbReference type="PANTHER" id="PTHR23502:SF182">
    <property type="entry name" value="POLYAMINE TRANSPORTER, PUTATIVE-RELATED"/>
    <property type="match status" value="1"/>
</dbReference>
<evidence type="ECO:0000256" key="4">
    <source>
        <dbReference type="ARBA" id="ARBA00022989"/>
    </source>
</evidence>
<name>A0A6A6Q3D4_9PEZI</name>
<evidence type="ECO:0000256" key="1">
    <source>
        <dbReference type="ARBA" id="ARBA00004141"/>
    </source>
</evidence>
<feature type="transmembrane region" description="Helical" evidence="7">
    <location>
        <begin position="48"/>
        <end position="73"/>
    </location>
</feature>
<dbReference type="PROSITE" id="PS50850">
    <property type="entry name" value="MFS"/>
    <property type="match status" value="1"/>
</dbReference>
<reference evidence="9" key="1">
    <citation type="journal article" date="2020" name="Stud. Mycol.">
        <title>101 Dothideomycetes genomes: a test case for predicting lifestyles and emergence of pathogens.</title>
        <authorList>
            <person name="Haridas S."/>
            <person name="Albert R."/>
            <person name="Binder M."/>
            <person name="Bloem J."/>
            <person name="Labutti K."/>
            <person name="Salamov A."/>
            <person name="Andreopoulos B."/>
            <person name="Baker S."/>
            <person name="Barry K."/>
            <person name="Bills G."/>
            <person name="Bluhm B."/>
            <person name="Cannon C."/>
            <person name="Castanera R."/>
            <person name="Culley D."/>
            <person name="Daum C."/>
            <person name="Ezra D."/>
            <person name="Gonzalez J."/>
            <person name="Henrissat B."/>
            <person name="Kuo A."/>
            <person name="Liang C."/>
            <person name="Lipzen A."/>
            <person name="Lutzoni F."/>
            <person name="Magnuson J."/>
            <person name="Mondo S."/>
            <person name="Nolan M."/>
            <person name="Ohm R."/>
            <person name="Pangilinan J."/>
            <person name="Park H.-J."/>
            <person name="Ramirez L."/>
            <person name="Alfaro M."/>
            <person name="Sun H."/>
            <person name="Tritt A."/>
            <person name="Yoshinaga Y."/>
            <person name="Zwiers L.-H."/>
            <person name="Turgeon B."/>
            <person name="Goodwin S."/>
            <person name="Spatafora J."/>
            <person name="Crous P."/>
            <person name="Grigoriev I."/>
        </authorList>
    </citation>
    <scope>NUCLEOTIDE SEQUENCE</scope>
    <source>
        <strain evidence="9">CBS 113389</strain>
    </source>
</reference>
<feature type="transmembrane region" description="Helical" evidence="7">
    <location>
        <begin position="379"/>
        <end position="401"/>
    </location>
</feature>
<dbReference type="PANTHER" id="PTHR23502">
    <property type="entry name" value="MAJOR FACILITATOR SUPERFAMILY"/>
    <property type="match status" value="1"/>
</dbReference>
<feature type="domain" description="Major facilitator superfamily (MFS) profile" evidence="8">
    <location>
        <begin position="50"/>
        <end position="466"/>
    </location>
</feature>
<sequence>MRYVIGREDGTDREPTRTQSRDFAPFDASTPAMSIDYDAKRWPLWKRIYHTTAVATLAFAVTLASSTITPAIFEIQDHFHTTREVATLSLSLYVLGLALGPMLAAPVSELYGRAVVYRTTGLLFILFLVGAGFSKSLGSLLICRLLAGLASGPVLAVGAGTNADLWPPQHRALAVVSYVMMPFLGPSLGPVIGGWRWTQWCATFVAILAYALVLPMHETYLKIILQRQRTAKGTSSGESSFAILRRSAKVMISRPFHMLVMEPIVIFLSLYSAYTVSLLYAFFAAYPYTFAKVYGFNAWQSGLAFLGITLGVLLAVATAISIDRFVYYKKFLGAVREGKAALPPENRLYAAILGSLGAPIGLFWFAWTARPSVHWISPVLAGVPFAWSVLNVFVSASMYLVDVYGPLQGASAAAANGFLRYVLGAVFPLFTIQMYETLGIAWATSLLGFISLVMMPIPWVFFKYGPSIRSKSRYNVSQL</sequence>
<keyword evidence="3 7" id="KW-0812">Transmembrane</keyword>
<dbReference type="Gene3D" id="1.20.1250.20">
    <property type="entry name" value="MFS general substrate transporter like domains"/>
    <property type="match status" value="1"/>
</dbReference>
<comment type="subcellular location">
    <subcellularLocation>
        <location evidence="1">Membrane</location>
        <topology evidence="1">Multi-pass membrane protein</topology>
    </subcellularLocation>
</comment>
<feature type="compositionally biased region" description="Basic and acidic residues" evidence="6">
    <location>
        <begin position="1"/>
        <end position="20"/>
    </location>
</feature>
<keyword evidence="4 7" id="KW-1133">Transmembrane helix</keyword>
<evidence type="ECO:0000256" key="7">
    <source>
        <dbReference type="SAM" id="Phobius"/>
    </source>
</evidence>
<protein>
    <submittedName>
        <fullName evidence="9">Major facilitator superfamily domain-containing protein</fullName>
    </submittedName>
</protein>
<dbReference type="InterPro" id="IPR036259">
    <property type="entry name" value="MFS_trans_sf"/>
</dbReference>
<dbReference type="EMBL" id="MU001632">
    <property type="protein sequence ID" value="KAF2486551.1"/>
    <property type="molecule type" value="Genomic_DNA"/>
</dbReference>
<keyword evidence="10" id="KW-1185">Reference proteome</keyword>
<feature type="transmembrane region" description="Helical" evidence="7">
    <location>
        <begin position="139"/>
        <end position="160"/>
    </location>
</feature>
<feature type="transmembrane region" description="Helical" evidence="7">
    <location>
        <begin position="303"/>
        <end position="327"/>
    </location>
</feature>
<evidence type="ECO:0000256" key="2">
    <source>
        <dbReference type="ARBA" id="ARBA00008335"/>
    </source>
</evidence>
<feature type="transmembrane region" description="Helical" evidence="7">
    <location>
        <begin position="115"/>
        <end position="133"/>
    </location>
</feature>
<feature type="transmembrane region" description="Helical" evidence="7">
    <location>
        <begin position="413"/>
        <end position="434"/>
    </location>
</feature>
<dbReference type="GO" id="GO:0015606">
    <property type="term" value="F:spermidine transmembrane transporter activity"/>
    <property type="evidence" value="ECO:0007669"/>
    <property type="project" value="TreeGrafter"/>
</dbReference>
<dbReference type="Pfam" id="PF07690">
    <property type="entry name" value="MFS_1"/>
    <property type="match status" value="1"/>
</dbReference>
<evidence type="ECO:0000259" key="8">
    <source>
        <dbReference type="PROSITE" id="PS50850"/>
    </source>
</evidence>
<comment type="similarity">
    <text evidence="2">Belongs to the major facilitator superfamily.</text>
</comment>
<feature type="transmembrane region" description="Helical" evidence="7">
    <location>
        <begin position="348"/>
        <end position="367"/>
    </location>
</feature>
<dbReference type="InterPro" id="IPR020846">
    <property type="entry name" value="MFS_dom"/>
</dbReference>
<feature type="transmembrane region" description="Helical" evidence="7">
    <location>
        <begin position="259"/>
        <end position="283"/>
    </location>
</feature>
<evidence type="ECO:0000313" key="10">
    <source>
        <dbReference type="Proteomes" id="UP000799767"/>
    </source>
</evidence>
<proteinExistence type="inferred from homology"/>
<keyword evidence="5 7" id="KW-0472">Membrane</keyword>
<dbReference type="GO" id="GO:0005886">
    <property type="term" value="C:plasma membrane"/>
    <property type="evidence" value="ECO:0007669"/>
    <property type="project" value="TreeGrafter"/>
</dbReference>
<dbReference type="CDD" id="cd17323">
    <property type="entry name" value="MFS_Tpo1_MDR_like"/>
    <property type="match status" value="1"/>
</dbReference>
<organism evidence="9 10">
    <name type="scientific">Neohortaea acidophila</name>
    <dbReference type="NCBI Taxonomy" id="245834"/>
    <lineage>
        <taxon>Eukaryota</taxon>
        <taxon>Fungi</taxon>
        <taxon>Dikarya</taxon>
        <taxon>Ascomycota</taxon>
        <taxon>Pezizomycotina</taxon>
        <taxon>Dothideomycetes</taxon>
        <taxon>Dothideomycetidae</taxon>
        <taxon>Mycosphaerellales</taxon>
        <taxon>Teratosphaeriaceae</taxon>
        <taxon>Neohortaea</taxon>
    </lineage>
</organism>